<reference evidence="2 3" key="1">
    <citation type="submission" date="2021-06" db="EMBL/GenBank/DDBJ databases">
        <authorList>
            <person name="Palmer J.M."/>
        </authorList>
    </citation>
    <scope>NUCLEOTIDE SEQUENCE [LARGE SCALE GENOMIC DNA]</scope>
    <source>
        <strain evidence="2 3">GA_2019</strain>
        <tissue evidence="2">Muscle</tissue>
    </source>
</reference>
<protein>
    <submittedName>
        <fullName evidence="2">Uncharacterized protein</fullName>
    </submittedName>
</protein>
<sequence>MTRVGSLKSCSSSSALITCQQRQKNIQSSPERKMKNLKWIRRSAGTAEEEHRASGGDQEEEKKYLTLAQVRSDSGRVNSFYQQHPEVIQLQPAEVIFTHSLHPAVLLKVLTLYTKY</sequence>
<comment type="caution">
    <text evidence="2">The sequence shown here is derived from an EMBL/GenBank/DDBJ whole genome shotgun (WGS) entry which is preliminary data.</text>
</comment>
<evidence type="ECO:0000313" key="2">
    <source>
        <dbReference type="EMBL" id="MEQ2176387.1"/>
    </source>
</evidence>
<organism evidence="2 3">
    <name type="scientific">Goodea atripinnis</name>
    <dbReference type="NCBI Taxonomy" id="208336"/>
    <lineage>
        <taxon>Eukaryota</taxon>
        <taxon>Metazoa</taxon>
        <taxon>Chordata</taxon>
        <taxon>Craniata</taxon>
        <taxon>Vertebrata</taxon>
        <taxon>Euteleostomi</taxon>
        <taxon>Actinopterygii</taxon>
        <taxon>Neopterygii</taxon>
        <taxon>Teleostei</taxon>
        <taxon>Neoteleostei</taxon>
        <taxon>Acanthomorphata</taxon>
        <taxon>Ovalentaria</taxon>
        <taxon>Atherinomorphae</taxon>
        <taxon>Cyprinodontiformes</taxon>
        <taxon>Goodeidae</taxon>
        <taxon>Goodea</taxon>
    </lineage>
</organism>
<proteinExistence type="predicted"/>
<evidence type="ECO:0000256" key="1">
    <source>
        <dbReference type="SAM" id="MobiDB-lite"/>
    </source>
</evidence>
<dbReference type="EMBL" id="JAHRIO010053571">
    <property type="protein sequence ID" value="MEQ2176387.1"/>
    <property type="molecule type" value="Genomic_DNA"/>
</dbReference>
<feature type="compositionally biased region" description="Basic and acidic residues" evidence="1">
    <location>
        <begin position="48"/>
        <end position="62"/>
    </location>
</feature>
<evidence type="ECO:0000313" key="3">
    <source>
        <dbReference type="Proteomes" id="UP001476798"/>
    </source>
</evidence>
<name>A0ABV0NY59_9TELE</name>
<gene>
    <name evidence="2" type="ORF">GOODEAATRI_027455</name>
</gene>
<accession>A0ABV0NY59</accession>
<dbReference type="Proteomes" id="UP001476798">
    <property type="component" value="Unassembled WGS sequence"/>
</dbReference>
<feature type="region of interest" description="Disordered" evidence="1">
    <location>
        <begin position="21"/>
        <end position="62"/>
    </location>
</feature>
<keyword evidence="3" id="KW-1185">Reference proteome</keyword>